<dbReference type="InterPro" id="IPR025101">
    <property type="entry name" value="DUF4012"/>
</dbReference>
<accession>A0A2M8EP89</accession>
<protein>
    <recommendedName>
        <fullName evidence="4">DUF4012 domain-containing protein</fullName>
    </recommendedName>
</protein>
<reference evidence="3" key="1">
    <citation type="submission" date="2017-09" db="EMBL/GenBank/DDBJ databases">
        <title>Depth-based differentiation of microbial function through sediment-hosted aquifers and enrichment of novel symbionts in the deep terrestrial subsurface.</title>
        <authorList>
            <person name="Probst A.J."/>
            <person name="Ladd B."/>
            <person name="Jarett J.K."/>
            <person name="Geller-Mcgrath D.E."/>
            <person name="Sieber C.M.K."/>
            <person name="Emerson J.B."/>
            <person name="Anantharaman K."/>
            <person name="Thomas B.C."/>
            <person name="Malmstrom R."/>
            <person name="Stieglmeier M."/>
            <person name="Klingl A."/>
            <person name="Woyke T."/>
            <person name="Ryan C.M."/>
            <person name="Banfield J.F."/>
        </authorList>
    </citation>
    <scope>NUCLEOTIDE SEQUENCE [LARGE SCALE GENOMIC DNA]</scope>
</reference>
<name>A0A2M8EP89_9BACT</name>
<evidence type="ECO:0000313" key="2">
    <source>
        <dbReference type="EMBL" id="PJC24556.1"/>
    </source>
</evidence>
<evidence type="ECO:0008006" key="4">
    <source>
        <dbReference type="Google" id="ProtNLM"/>
    </source>
</evidence>
<organism evidence="2 3">
    <name type="scientific">Candidatus Uhrbacteria bacterium CG_4_9_14_0_2_um_filter_41_50</name>
    <dbReference type="NCBI Taxonomy" id="1975031"/>
    <lineage>
        <taxon>Bacteria</taxon>
        <taxon>Candidatus Uhriibacteriota</taxon>
    </lineage>
</organism>
<gene>
    <name evidence="2" type="ORF">CO057_02195</name>
</gene>
<keyword evidence="1" id="KW-1133">Transmembrane helix</keyword>
<proteinExistence type="predicted"/>
<evidence type="ECO:0000313" key="3">
    <source>
        <dbReference type="Proteomes" id="UP000230251"/>
    </source>
</evidence>
<keyword evidence="1" id="KW-0812">Transmembrane</keyword>
<sequence length="661" mass="73213">MDSAVTNIGSANDQTVINQKSPKKYGLLISIIVLLFLLVLTVPVIIGAARFYDGTNSAKTHFEAAELAITDFDFELAGEELDTVLLDIQKAQSGLRYMFVLRIMPWVGSQVKASDKLLEAGVESVKAAQSVVTIASDVKVALQEAQSLLAELEVPDGEFSLETISDEARLSLVNTLKNSADELINVHTRLVLAQMQIESFNEIYNVHPKIKEFAEVFQNTLPGMIDSVELLIPVAQTIDQLAGIGEAKQWLVLFLNNTEIRPGGGFIGVYGLMQVEDGEIQDIYSTDSYSIDKLVEDTEYSVLAPSPITDYMGVDNWYFRDANWSPDFAESSKDSIQLLRQEFSYAGLPVPDISGVIGITPTIAENVLGITGPITVRGITFNQDNLTETLEYYVEYGYQDVGSTWEDRKDIVGELATAVLNKLLQLPFNDWGEVFTAVNTAIEQKQIMIYSANEDAQLVFDEQGWSGAVDISNTDDVLWVVDANLGALKTDHAIERSIEYHINEAGGDLYATVYATYKHNGDFDWRTTRYQNYVRVYAPLGSKLTAASLSDESIDIASFDQADELGMTSFGTYFKVEPGEQEVLSLVYKLPDSVNTAVDSKLYQLTVLKQLGADNYPLTIDLDFGKKLRVAEPEEDSSNYGDSAYQYNSFLDKDSVFTVQF</sequence>
<feature type="transmembrane region" description="Helical" evidence="1">
    <location>
        <begin position="27"/>
        <end position="52"/>
    </location>
</feature>
<keyword evidence="1" id="KW-0472">Membrane</keyword>
<comment type="caution">
    <text evidence="2">The sequence shown here is derived from an EMBL/GenBank/DDBJ whole genome shotgun (WGS) entry which is preliminary data.</text>
</comment>
<evidence type="ECO:0000256" key="1">
    <source>
        <dbReference type="SAM" id="Phobius"/>
    </source>
</evidence>
<dbReference type="AlphaFoldDB" id="A0A2M8EP89"/>
<dbReference type="Proteomes" id="UP000230251">
    <property type="component" value="Unassembled WGS sequence"/>
</dbReference>
<dbReference type="Pfam" id="PF13196">
    <property type="entry name" value="DUF4012"/>
    <property type="match status" value="1"/>
</dbReference>
<dbReference type="EMBL" id="PFSI01000034">
    <property type="protein sequence ID" value="PJC24556.1"/>
    <property type="molecule type" value="Genomic_DNA"/>
</dbReference>